<dbReference type="EMBL" id="FOZG01000002">
    <property type="protein sequence ID" value="SFS04578.1"/>
    <property type="molecule type" value="Genomic_DNA"/>
</dbReference>
<evidence type="ECO:0000313" key="2">
    <source>
        <dbReference type="EMBL" id="SFS04578.1"/>
    </source>
</evidence>
<dbReference type="InterPro" id="IPR017946">
    <property type="entry name" value="PLC-like_Pdiesterase_TIM-brl"/>
</dbReference>
<dbReference type="PANTHER" id="PTHR46211:SF1">
    <property type="entry name" value="GLYCEROPHOSPHODIESTER PHOSPHODIESTERASE, CYTOPLASMIC"/>
    <property type="match status" value="1"/>
</dbReference>
<dbReference type="InterPro" id="IPR030395">
    <property type="entry name" value="GP_PDE_dom"/>
</dbReference>
<gene>
    <name evidence="2" type="ORF">SAMN05192580_2960</name>
</gene>
<dbReference type="OrthoDB" id="384721at2"/>
<keyword evidence="3" id="KW-1185">Reference proteome</keyword>
<name>A0A1I6LMG7_9SPHN</name>
<dbReference type="Pfam" id="PF03009">
    <property type="entry name" value="GDPD"/>
    <property type="match status" value="1"/>
</dbReference>
<dbReference type="RefSeq" id="WP_093315744.1">
    <property type="nucleotide sequence ID" value="NZ_FOZG01000002.1"/>
</dbReference>
<reference evidence="2 3" key="1">
    <citation type="submission" date="2016-10" db="EMBL/GenBank/DDBJ databases">
        <authorList>
            <person name="de Groot N.N."/>
        </authorList>
    </citation>
    <scope>NUCLEOTIDE SEQUENCE [LARGE SCALE GENOMIC DNA]</scope>
    <source>
        <strain evidence="2 3">S5-249</strain>
    </source>
</reference>
<proteinExistence type="predicted"/>
<accession>A0A1I6LMG7</accession>
<dbReference type="GO" id="GO:0006629">
    <property type="term" value="P:lipid metabolic process"/>
    <property type="evidence" value="ECO:0007669"/>
    <property type="project" value="InterPro"/>
</dbReference>
<evidence type="ECO:0000259" key="1">
    <source>
        <dbReference type="PROSITE" id="PS51704"/>
    </source>
</evidence>
<dbReference type="Gene3D" id="3.20.20.190">
    <property type="entry name" value="Phosphatidylinositol (PI) phosphodiesterase"/>
    <property type="match status" value="1"/>
</dbReference>
<dbReference type="PANTHER" id="PTHR46211">
    <property type="entry name" value="GLYCEROPHOSPHORYL DIESTER PHOSPHODIESTERASE"/>
    <property type="match status" value="1"/>
</dbReference>
<dbReference type="Proteomes" id="UP000198824">
    <property type="component" value="Unassembled WGS sequence"/>
</dbReference>
<protein>
    <submittedName>
        <fullName evidence="2">Glycerophosphoryl diester phosphodiesterase</fullName>
    </submittedName>
</protein>
<dbReference type="GO" id="GO:0008081">
    <property type="term" value="F:phosphoric diester hydrolase activity"/>
    <property type="evidence" value="ECO:0007669"/>
    <property type="project" value="InterPro"/>
</dbReference>
<dbReference type="PROSITE" id="PS51704">
    <property type="entry name" value="GP_PDE"/>
    <property type="match status" value="1"/>
</dbReference>
<dbReference type="STRING" id="1166337.SAMN05192580_2960"/>
<sequence length="240" mass="26285">MSRSARTAFLRRQPFAHRGLHGGAVVENSRTAFAAAVAAGHGIECDVQASRDGEAFVFHDWDLARLTGESGLVADRTAQAIDRIHLTGTSETIPSLHAVLTEILGKVPVLIEVKARGLNVAPLCDSVARALEGYRGDAAVMSFNPEVGRWFAAHASHIPRGLVVTEEGRRGWRSNIARSLARRRARAEFLAYDVRDLPSRFAARMRRRGLPVLTWTVRDAAAEAVAFAHADEIIYERARS</sequence>
<evidence type="ECO:0000313" key="3">
    <source>
        <dbReference type="Proteomes" id="UP000198824"/>
    </source>
</evidence>
<dbReference type="AlphaFoldDB" id="A0A1I6LMG7"/>
<feature type="domain" description="GP-PDE" evidence="1">
    <location>
        <begin position="12"/>
        <end position="240"/>
    </location>
</feature>
<dbReference type="SUPFAM" id="SSF51695">
    <property type="entry name" value="PLC-like phosphodiesterases"/>
    <property type="match status" value="1"/>
</dbReference>
<organism evidence="2 3">
    <name type="scientific">Sphingomonas jatrophae</name>
    <dbReference type="NCBI Taxonomy" id="1166337"/>
    <lineage>
        <taxon>Bacteria</taxon>
        <taxon>Pseudomonadati</taxon>
        <taxon>Pseudomonadota</taxon>
        <taxon>Alphaproteobacteria</taxon>
        <taxon>Sphingomonadales</taxon>
        <taxon>Sphingomonadaceae</taxon>
        <taxon>Sphingomonas</taxon>
    </lineage>
</organism>